<organism evidence="7">
    <name type="scientific">Magnetospirillum gryphiswaldense</name>
    <dbReference type="NCBI Taxonomy" id="55518"/>
    <lineage>
        <taxon>Bacteria</taxon>
        <taxon>Pseudomonadati</taxon>
        <taxon>Pseudomonadota</taxon>
        <taxon>Alphaproteobacteria</taxon>
        <taxon>Rhodospirillales</taxon>
        <taxon>Rhodospirillaceae</taxon>
        <taxon>Magnetospirillum</taxon>
    </lineage>
</organism>
<accession>A4TZZ4</accession>
<evidence type="ECO:0000259" key="6">
    <source>
        <dbReference type="PROSITE" id="PS50977"/>
    </source>
</evidence>
<dbReference type="RefSeq" id="WP_106002434.1">
    <property type="nucleotide sequence ID" value="NZ_CP027527.1"/>
</dbReference>
<evidence type="ECO:0000256" key="2">
    <source>
        <dbReference type="ARBA" id="ARBA00023015"/>
    </source>
</evidence>
<feature type="domain" description="HTH tetR-type" evidence="6">
    <location>
        <begin position="8"/>
        <end position="68"/>
    </location>
</feature>
<dbReference type="GO" id="GO:0000976">
    <property type="term" value="F:transcription cis-regulatory region binding"/>
    <property type="evidence" value="ECO:0007669"/>
    <property type="project" value="TreeGrafter"/>
</dbReference>
<evidence type="ECO:0000313" key="7">
    <source>
        <dbReference type="EMBL" id="CAM76201.1"/>
    </source>
</evidence>
<keyword evidence="4" id="KW-0804">Transcription</keyword>
<name>A4TZZ4_9PROT</name>
<evidence type="ECO:0000256" key="1">
    <source>
        <dbReference type="ARBA" id="ARBA00022491"/>
    </source>
</evidence>
<dbReference type="InterPro" id="IPR001647">
    <property type="entry name" value="HTH_TetR"/>
</dbReference>
<dbReference type="Gene3D" id="1.10.357.10">
    <property type="entry name" value="Tetracycline Repressor, domain 2"/>
    <property type="match status" value="1"/>
</dbReference>
<dbReference type="AlphaFoldDB" id="A4TZZ4"/>
<dbReference type="EMBL" id="CU459003">
    <property type="protein sequence ID" value="CAM76201.1"/>
    <property type="molecule type" value="Genomic_DNA"/>
</dbReference>
<reference evidence="7" key="1">
    <citation type="journal article" date="2007" name="J. Bacteriol.">
        <title>Comparative genome analysis of four magnetotactic bacteria reveals a complex set of group-specific genes implicated in magnetosome biomineralization and function.</title>
        <authorList>
            <person name="Richter M."/>
            <person name="Kube M."/>
            <person name="Bazylinski D.A."/>
            <person name="Lombardot T."/>
            <person name="Gloeckner F.O."/>
            <person name="Reinhardt R."/>
            <person name="Schueler D."/>
        </authorList>
    </citation>
    <scope>NUCLEOTIDE SEQUENCE</scope>
    <source>
        <strain evidence="7">MSR-1</strain>
    </source>
</reference>
<dbReference type="PROSITE" id="PS50977">
    <property type="entry name" value="HTH_TETR_2"/>
    <property type="match status" value="1"/>
</dbReference>
<evidence type="ECO:0000256" key="5">
    <source>
        <dbReference type="PROSITE-ProRule" id="PRU00335"/>
    </source>
</evidence>
<gene>
    <name evidence="7" type="ORF">MGR_2146</name>
</gene>
<protein>
    <submittedName>
        <fullName evidence="7">Regulatory protein, TetR</fullName>
    </submittedName>
</protein>
<dbReference type="Pfam" id="PF13977">
    <property type="entry name" value="TetR_C_6"/>
    <property type="match status" value="1"/>
</dbReference>
<dbReference type="GO" id="GO:0003700">
    <property type="term" value="F:DNA-binding transcription factor activity"/>
    <property type="evidence" value="ECO:0007669"/>
    <property type="project" value="TreeGrafter"/>
</dbReference>
<evidence type="ECO:0000256" key="4">
    <source>
        <dbReference type="ARBA" id="ARBA00023163"/>
    </source>
</evidence>
<feature type="DNA-binding region" description="H-T-H motif" evidence="5">
    <location>
        <begin position="31"/>
        <end position="50"/>
    </location>
</feature>
<keyword evidence="1" id="KW-0678">Repressor</keyword>
<dbReference type="PANTHER" id="PTHR30055:SF240">
    <property type="entry name" value="HTH-TYPE TRANSCRIPTIONAL REGULATOR ACRR"/>
    <property type="match status" value="1"/>
</dbReference>
<dbReference type="InterPro" id="IPR009057">
    <property type="entry name" value="Homeodomain-like_sf"/>
</dbReference>
<dbReference type="Pfam" id="PF00440">
    <property type="entry name" value="TetR_N"/>
    <property type="match status" value="1"/>
</dbReference>
<dbReference type="InterPro" id="IPR039538">
    <property type="entry name" value="BetI_C"/>
</dbReference>
<proteinExistence type="predicted"/>
<evidence type="ECO:0000256" key="3">
    <source>
        <dbReference type="ARBA" id="ARBA00023125"/>
    </source>
</evidence>
<dbReference type="SUPFAM" id="SSF46689">
    <property type="entry name" value="Homeodomain-like"/>
    <property type="match status" value="1"/>
</dbReference>
<dbReference type="InterPro" id="IPR050109">
    <property type="entry name" value="HTH-type_TetR-like_transc_reg"/>
</dbReference>
<sequence>MTPRKTGEQRRAEIIETALLLAAELGPDRITAEAIANRLGISQPAIFKHFPRKGDIWDAVIDQLVQSLSRVWRESTTDKPPEQRLFALLDAHFAFIAEHPAVPLVLLSPELQARHPPLRQTIMRLMGLFHSELRQTISAGNTPPDNADQRAWMMLSLVQGIAIRWALSGHAFDIRAEGGALIRLADYSTVTDLARLRG</sequence>
<dbReference type="SUPFAM" id="SSF48498">
    <property type="entry name" value="Tetracyclin repressor-like, C-terminal domain"/>
    <property type="match status" value="1"/>
</dbReference>
<dbReference type="PANTHER" id="PTHR30055">
    <property type="entry name" value="HTH-TYPE TRANSCRIPTIONAL REGULATOR RUTR"/>
    <property type="match status" value="1"/>
</dbReference>
<keyword evidence="2" id="KW-0805">Transcription regulation</keyword>
<dbReference type="InterPro" id="IPR036271">
    <property type="entry name" value="Tet_transcr_reg_TetR-rel_C_sf"/>
</dbReference>
<keyword evidence="3 5" id="KW-0238">DNA-binding</keyword>